<dbReference type="HOGENOM" id="CLU_062214_1_0_9"/>
<dbReference type="PROSITE" id="PS51186">
    <property type="entry name" value="GNAT"/>
    <property type="match status" value="1"/>
</dbReference>
<keyword evidence="2" id="KW-0012">Acyltransferase</keyword>
<sequence>MSSMDIRRLTDCSLCDAVQALNQGFSDYVVDIRMTPAVFTKVKLSMEDIHPDHSFLAYVGGVPVGLLLNGLRTIRGEKVAWNGGTAVAPEYRRLGVARALMERTLQEYRALKVDTAQLEAISQNDKAIALYKQFGYQPVETLYVYGGETPGGLEENAAGRESGYDLIPSSPRELAHLPFYPGLVPWQMQWGSAKEGQALIAEDPGTGRPAGYVLYRHVYDEAGSLTATSILQCCTDGGRQDTPELLDTLLRSVLSAGGARRISANAVPETQPHLIKALESLGLVQKLSQVHMVCRPMDGEAEG</sequence>
<keyword evidence="5" id="KW-1185">Reference proteome</keyword>
<dbReference type="Gene3D" id="3.40.630.30">
    <property type="match status" value="1"/>
</dbReference>
<dbReference type="PANTHER" id="PTHR43420">
    <property type="entry name" value="ACETYLTRANSFERASE"/>
    <property type="match status" value="1"/>
</dbReference>
<evidence type="ECO:0000256" key="2">
    <source>
        <dbReference type="ARBA" id="ARBA00023315"/>
    </source>
</evidence>
<evidence type="ECO:0000313" key="4">
    <source>
        <dbReference type="EMBL" id="AFC31547.1"/>
    </source>
</evidence>
<evidence type="ECO:0000259" key="3">
    <source>
        <dbReference type="PROSITE" id="PS51186"/>
    </source>
</evidence>
<protein>
    <recommendedName>
        <fullName evidence="3">N-acetyltransferase domain-containing protein</fullName>
    </recommendedName>
</protein>
<keyword evidence="1" id="KW-0808">Transferase</keyword>
<name>H6NK63_9BACL</name>
<dbReference type="STRING" id="1116391.PM3016_4809"/>
<organism evidence="4 5">
    <name type="scientific">Paenibacillus mucilaginosus 3016</name>
    <dbReference type="NCBI Taxonomy" id="1116391"/>
    <lineage>
        <taxon>Bacteria</taxon>
        <taxon>Bacillati</taxon>
        <taxon>Bacillota</taxon>
        <taxon>Bacilli</taxon>
        <taxon>Bacillales</taxon>
        <taxon>Paenibacillaceae</taxon>
        <taxon>Paenibacillus</taxon>
    </lineage>
</organism>
<dbReference type="CDD" id="cd04301">
    <property type="entry name" value="NAT_SF"/>
    <property type="match status" value="1"/>
</dbReference>
<dbReference type="InterPro" id="IPR000182">
    <property type="entry name" value="GNAT_dom"/>
</dbReference>
<dbReference type="GO" id="GO:0016747">
    <property type="term" value="F:acyltransferase activity, transferring groups other than amino-acyl groups"/>
    <property type="evidence" value="ECO:0007669"/>
    <property type="project" value="InterPro"/>
</dbReference>
<dbReference type="KEGG" id="pmq:PM3016_4809"/>
<gene>
    <name evidence="4" type="ORF">PM3016_4809</name>
</gene>
<evidence type="ECO:0000256" key="1">
    <source>
        <dbReference type="ARBA" id="ARBA00022679"/>
    </source>
</evidence>
<accession>H6NK63</accession>
<reference evidence="4 5" key="1">
    <citation type="journal article" date="2012" name="J. Bacteriol.">
        <title>Complete Genome Sequence of Paenibacillus mucilaginosus 3016, a Bacterium Functional as Microbial Fertilizer.</title>
        <authorList>
            <person name="Ma M."/>
            <person name="Wang Z."/>
            <person name="Li L."/>
            <person name="Jiang X."/>
            <person name="Guan D."/>
            <person name="Cao F."/>
            <person name="Chen H."/>
            <person name="Wang X."/>
            <person name="Shen D."/>
            <person name="Du B."/>
            <person name="Li J."/>
        </authorList>
    </citation>
    <scope>NUCLEOTIDE SEQUENCE [LARGE SCALE GENOMIC DNA]</scope>
    <source>
        <strain evidence="4 5">3016</strain>
    </source>
</reference>
<proteinExistence type="predicted"/>
<dbReference type="Proteomes" id="UP000007523">
    <property type="component" value="Chromosome"/>
</dbReference>
<dbReference type="InterPro" id="IPR050680">
    <property type="entry name" value="YpeA/RimI_acetyltransf"/>
</dbReference>
<dbReference type="Pfam" id="PF00583">
    <property type="entry name" value="Acetyltransf_1"/>
    <property type="match status" value="1"/>
</dbReference>
<evidence type="ECO:0000313" key="5">
    <source>
        <dbReference type="Proteomes" id="UP000007523"/>
    </source>
</evidence>
<feature type="domain" description="N-acetyltransferase" evidence="3">
    <location>
        <begin position="4"/>
        <end position="160"/>
    </location>
</feature>
<dbReference type="AlphaFoldDB" id="H6NK63"/>
<dbReference type="RefSeq" id="WP_014371229.1">
    <property type="nucleotide sequence ID" value="NC_016935.1"/>
</dbReference>
<dbReference type="InterPro" id="IPR016181">
    <property type="entry name" value="Acyl_CoA_acyltransferase"/>
</dbReference>
<dbReference type="EMBL" id="CP003235">
    <property type="protein sequence ID" value="AFC31547.1"/>
    <property type="molecule type" value="Genomic_DNA"/>
</dbReference>
<dbReference type="SUPFAM" id="SSF55729">
    <property type="entry name" value="Acyl-CoA N-acyltransferases (Nat)"/>
    <property type="match status" value="1"/>
</dbReference>